<evidence type="ECO:0000256" key="2">
    <source>
        <dbReference type="SAM" id="Phobius"/>
    </source>
</evidence>
<keyword evidence="2" id="KW-1133">Transmembrane helix</keyword>
<name>A0A8J3RIK3_9ACTN</name>
<feature type="transmembrane region" description="Helical" evidence="2">
    <location>
        <begin position="86"/>
        <end position="106"/>
    </location>
</feature>
<sequence>MSHAIRPTGKTMGSTGKPSMFTLNTDGQRHPVENIMSVSTLLLGLVAFFSGLSPAAHMIAAWAGAVGFFGGLYSQYISATTRERSLNIVGIVGSFVGAALGIYHGGFVP</sequence>
<dbReference type="EMBL" id="BOOH01000016">
    <property type="protein sequence ID" value="GIH75340.1"/>
    <property type="molecule type" value="Genomic_DNA"/>
</dbReference>
<keyword evidence="2" id="KW-0472">Membrane</keyword>
<organism evidence="3 4">
    <name type="scientific">Planobispora longispora</name>
    <dbReference type="NCBI Taxonomy" id="28887"/>
    <lineage>
        <taxon>Bacteria</taxon>
        <taxon>Bacillati</taxon>
        <taxon>Actinomycetota</taxon>
        <taxon>Actinomycetes</taxon>
        <taxon>Streptosporangiales</taxon>
        <taxon>Streptosporangiaceae</taxon>
        <taxon>Planobispora</taxon>
    </lineage>
</organism>
<comment type="caution">
    <text evidence="3">The sequence shown here is derived from an EMBL/GenBank/DDBJ whole genome shotgun (WGS) entry which is preliminary data.</text>
</comment>
<gene>
    <name evidence="3" type="ORF">Plo01_17690</name>
</gene>
<dbReference type="Proteomes" id="UP000616724">
    <property type="component" value="Unassembled WGS sequence"/>
</dbReference>
<feature type="region of interest" description="Disordered" evidence="1">
    <location>
        <begin position="1"/>
        <end position="23"/>
    </location>
</feature>
<keyword evidence="2" id="KW-0812">Transmembrane</keyword>
<evidence type="ECO:0000313" key="4">
    <source>
        <dbReference type="Proteomes" id="UP000616724"/>
    </source>
</evidence>
<dbReference type="RefSeq" id="WP_239316039.1">
    <property type="nucleotide sequence ID" value="NZ_BOOH01000016.1"/>
</dbReference>
<keyword evidence="4" id="KW-1185">Reference proteome</keyword>
<feature type="compositionally biased region" description="Polar residues" evidence="1">
    <location>
        <begin position="11"/>
        <end position="23"/>
    </location>
</feature>
<feature type="transmembrane region" description="Helical" evidence="2">
    <location>
        <begin position="32"/>
        <end position="49"/>
    </location>
</feature>
<feature type="transmembrane region" description="Helical" evidence="2">
    <location>
        <begin position="55"/>
        <end position="74"/>
    </location>
</feature>
<accession>A0A8J3RIK3</accession>
<proteinExistence type="predicted"/>
<evidence type="ECO:0000313" key="3">
    <source>
        <dbReference type="EMBL" id="GIH75340.1"/>
    </source>
</evidence>
<reference evidence="3 4" key="1">
    <citation type="submission" date="2021-01" db="EMBL/GenBank/DDBJ databases">
        <title>Whole genome shotgun sequence of Planobispora longispora NBRC 13918.</title>
        <authorList>
            <person name="Komaki H."/>
            <person name="Tamura T."/>
        </authorList>
    </citation>
    <scope>NUCLEOTIDE SEQUENCE [LARGE SCALE GENOMIC DNA]</scope>
    <source>
        <strain evidence="3 4">NBRC 13918</strain>
    </source>
</reference>
<dbReference type="AlphaFoldDB" id="A0A8J3RIK3"/>
<evidence type="ECO:0000256" key="1">
    <source>
        <dbReference type="SAM" id="MobiDB-lite"/>
    </source>
</evidence>
<protein>
    <submittedName>
        <fullName evidence="3">Uncharacterized protein</fullName>
    </submittedName>
</protein>